<dbReference type="InterPro" id="IPR021309">
    <property type="entry name" value="YgaP-like_TM"/>
</dbReference>
<gene>
    <name evidence="3" type="ORF">N800_11990</name>
</gene>
<evidence type="ECO:0000313" key="4">
    <source>
        <dbReference type="Proteomes" id="UP000029998"/>
    </source>
</evidence>
<dbReference type="RefSeq" id="WP_036134507.1">
    <property type="nucleotide sequence ID" value="NZ_AVPU01000003.1"/>
</dbReference>
<keyword evidence="4" id="KW-1185">Reference proteome</keyword>
<dbReference type="Proteomes" id="UP000029998">
    <property type="component" value="Unassembled WGS sequence"/>
</dbReference>
<feature type="transmembrane region" description="Helical" evidence="1">
    <location>
        <begin position="31"/>
        <end position="53"/>
    </location>
</feature>
<dbReference type="Pfam" id="PF11127">
    <property type="entry name" value="YgaP-like_TM"/>
    <property type="match status" value="1"/>
</dbReference>
<proteinExistence type="predicted"/>
<keyword evidence="1" id="KW-1133">Transmembrane helix</keyword>
<comment type="caution">
    <text evidence="3">The sequence shown here is derived from an EMBL/GenBank/DDBJ whole genome shotgun (WGS) entry which is preliminary data.</text>
</comment>
<feature type="domain" description="Inner membrane protein YgaP-like transmembrane" evidence="2">
    <location>
        <begin position="1"/>
        <end position="60"/>
    </location>
</feature>
<dbReference type="STRING" id="1385517.N800_11990"/>
<evidence type="ECO:0000259" key="2">
    <source>
        <dbReference type="Pfam" id="PF11127"/>
    </source>
</evidence>
<keyword evidence="1" id="KW-0812">Transmembrane</keyword>
<sequence>MKANVGGVDKVLRMVLGVALIAWAAMGGPAWAWIGVVPLLTGLFNFCPLYALLGMNTCKVRS</sequence>
<keyword evidence="1" id="KW-0472">Membrane</keyword>
<dbReference type="AlphaFoldDB" id="A0A0A0EXZ2"/>
<dbReference type="EMBL" id="AVPU01000003">
    <property type="protein sequence ID" value="KGM55821.1"/>
    <property type="molecule type" value="Genomic_DNA"/>
</dbReference>
<name>A0A0A0EXZ2_9GAMM</name>
<reference evidence="3 4" key="1">
    <citation type="submission" date="2013-08" db="EMBL/GenBank/DDBJ databases">
        <title>Genome sequencing of Lysobacter.</title>
        <authorList>
            <person name="Zhang S."/>
            <person name="Wang G."/>
        </authorList>
    </citation>
    <scope>NUCLEOTIDE SEQUENCE [LARGE SCALE GENOMIC DNA]</scope>
    <source>
        <strain evidence="3 4">GH1-9</strain>
    </source>
</reference>
<organism evidence="3 4">
    <name type="scientific">Lysobacter daejeonensis GH1-9</name>
    <dbReference type="NCBI Taxonomy" id="1385517"/>
    <lineage>
        <taxon>Bacteria</taxon>
        <taxon>Pseudomonadati</taxon>
        <taxon>Pseudomonadota</taxon>
        <taxon>Gammaproteobacteria</taxon>
        <taxon>Lysobacterales</taxon>
        <taxon>Lysobacteraceae</taxon>
        <taxon>Aerolutibacter</taxon>
    </lineage>
</organism>
<evidence type="ECO:0000313" key="3">
    <source>
        <dbReference type="EMBL" id="KGM55821.1"/>
    </source>
</evidence>
<protein>
    <submittedName>
        <fullName evidence="3">Membrane protein</fullName>
    </submittedName>
</protein>
<accession>A0A0A0EXZ2</accession>
<feature type="transmembrane region" description="Helical" evidence="1">
    <location>
        <begin position="7"/>
        <end position="25"/>
    </location>
</feature>
<evidence type="ECO:0000256" key="1">
    <source>
        <dbReference type="SAM" id="Phobius"/>
    </source>
</evidence>
<dbReference type="eggNOG" id="ENOG5033A4Z">
    <property type="taxonomic scope" value="Bacteria"/>
</dbReference>